<evidence type="ECO:0000313" key="1">
    <source>
        <dbReference type="EMBL" id="GAM16534.1"/>
    </source>
</evidence>
<comment type="caution">
    <text evidence="1">The sequence shown here is derived from an EMBL/GenBank/DDBJ whole genome shotgun (WGS) entry which is preliminary data.</text>
</comment>
<keyword evidence="2" id="KW-1185">Reference proteome</keyword>
<accession>A0A0A8XB93</accession>
<dbReference type="STRING" id="1321606.SAMD00020551_4747"/>
<sequence length="41" mass="4812">MSTSLYKFLPGFSLIKVTFLEKLIKKVLTNLKKEFHDRTPV</sequence>
<dbReference type="EMBL" id="BASE01000131">
    <property type="protein sequence ID" value="GAM16534.1"/>
    <property type="molecule type" value="Genomic_DNA"/>
</dbReference>
<dbReference type="Proteomes" id="UP000031014">
    <property type="component" value="Unassembled WGS sequence"/>
</dbReference>
<organism evidence="1 2">
    <name type="scientific">Mesobacillus selenatarsenatis (strain DSM 18680 / JCM 14380 / FERM P-15431 / SF-1)</name>
    <dbReference type="NCBI Taxonomy" id="1321606"/>
    <lineage>
        <taxon>Bacteria</taxon>
        <taxon>Bacillati</taxon>
        <taxon>Bacillota</taxon>
        <taxon>Bacilli</taxon>
        <taxon>Bacillales</taxon>
        <taxon>Bacillaceae</taxon>
        <taxon>Mesobacillus</taxon>
    </lineage>
</organism>
<proteinExistence type="predicted"/>
<name>A0A0A8XB93_MESS1</name>
<evidence type="ECO:0000313" key="2">
    <source>
        <dbReference type="Proteomes" id="UP000031014"/>
    </source>
</evidence>
<dbReference type="AlphaFoldDB" id="A0A0A8XB93"/>
<protein>
    <submittedName>
        <fullName evidence="1">Uncharacterized protein</fullName>
    </submittedName>
</protein>
<reference evidence="1 2" key="1">
    <citation type="submission" date="2013-06" db="EMBL/GenBank/DDBJ databases">
        <title>Whole genome shotgun sequence of Bacillus selenatarsenatis SF-1.</title>
        <authorList>
            <person name="Kuroda M."/>
            <person name="Sei K."/>
            <person name="Yamashita M."/>
            <person name="Ike M."/>
        </authorList>
    </citation>
    <scope>NUCLEOTIDE SEQUENCE [LARGE SCALE GENOMIC DNA]</scope>
    <source>
        <strain evidence="1 2">SF-1</strain>
    </source>
</reference>
<gene>
    <name evidence="1" type="ORF">SAMD00020551_4747</name>
</gene>